<dbReference type="SUPFAM" id="SSF53850">
    <property type="entry name" value="Periplasmic binding protein-like II"/>
    <property type="match status" value="1"/>
</dbReference>
<evidence type="ECO:0000256" key="3">
    <source>
        <dbReference type="ARBA" id="ARBA00023125"/>
    </source>
</evidence>
<protein>
    <submittedName>
        <fullName evidence="6">LysR family glycine cleavage system transcriptional activator</fullName>
    </submittedName>
</protein>
<dbReference type="NCBIfam" id="NF008352">
    <property type="entry name" value="PRK11139.1"/>
    <property type="match status" value="1"/>
</dbReference>
<dbReference type="InterPro" id="IPR000847">
    <property type="entry name" value="LysR_HTH_N"/>
</dbReference>
<dbReference type="Pfam" id="PF03466">
    <property type="entry name" value="LysR_substrate"/>
    <property type="match status" value="1"/>
</dbReference>
<evidence type="ECO:0000256" key="4">
    <source>
        <dbReference type="ARBA" id="ARBA00023163"/>
    </source>
</evidence>
<dbReference type="InterPro" id="IPR036390">
    <property type="entry name" value="WH_DNA-bd_sf"/>
</dbReference>
<organism evidence="6 7">
    <name type="scientific">Ancylobacter polymorphus</name>
    <dbReference type="NCBI Taxonomy" id="223390"/>
    <lineage>
        <taxon>Bacteria</taxon>
        <taxon>Pseudomonadati</taxon>
        <taxon>Pseudomonadota</taxon>
        <taxon>Alphaproteobacteria</taxon>
        <taxon>Hyphomicrobiales</taxon>
        <taxon>Xanthobacteraceae</taxon>
        <taxon>Ancylobacter</taxon>
    </lineage>
</organism>
<evidence type="ECO:0000256" key="2">
    <source>
        <dbReference type="ARBA" id="ARBA00023015"/>
    </source>
</evidence>
<dbReference type="PANTHER" id="PTHR30537">
    <property type="entry name" value="HTH-TYPE TRANSCRIPTIONAL REGULATOR"/>
    <property type="match status" value="1"/>
</dbReference>
<feature type="domain" description="HTH lysR-type" evidence="5">
    <location>
        <begin position="6"/>
        <end position="63"/>
    </location>
</feature>
<evidence type="ECO:0000313" key="7">
    <source>
        <dbReference type="Proteomes" id="UP001224682"/>
    </source>
</evidence>
<keyword evidence="7" id="KW-1185">Reference proteome</keyword>
<gene>
    <name evidence="6" type="ORF">J2S75_003895</name>
</gene>
<evidence type="ECO:0000256" key="1">
    <source>
        <dbReference type="ARBA" id="ARBA00009437"/>
    </source>
</evidence>
<keyword evidence="2" id="KW-0805">Transcription regulation</keyword>
<evidence type="ECO:0000313" key="6">
    <source>
        <dbReference type="EMBL" id="MDQ0304845.1"/>
    </source>
</evidence>
<accession>A0ABU0BG90</accession>
<dbReference type="Gene3D" id="1.10.10.10">
    <property type="entry name" value="Winged helix-like DNA-binding domain superfamily/Winged helix DNA-binding domain"/>
    <property type="match status" value="1"/>
</dbReference>
<dbReference type="SUPFAM" id="SSF46785">
    <property type="entry name" value="Winged helix' DNA-binding domain"/>
    <property type="match status" value="1"/>
</dbReference>
<dbReference type="EMBL" id="JAUSUI010000010">
    <property type="protein sequence ID" value="MDQ0304845.1"/>
    <property type="molecule type" value="Genomic_DNA"/>
</dbReference>
<evidence type="ECO:0000259" key="5">
    <source>
        <dbReference type="PROSITE" id="PS50931"/>
    </source>
</evidence>
<comment type="caution">
    <text evidence="6">The sequence shown here is derived from an EMBL/GenBank/DDBJ whole genome shotgun (WGS) entry which is preliminary data.</text>
</comment>
<dbReference type="CDD" id="cd08432">
    <property type="entry name" value="PBP2_GcdR_TrpI_HvrB_AmpR_like"/>
    <property type="match status" value="1"/>
</dbReference>
<dbReference type="InterPro" id="IPR058163">
    <property type="entry name" value="LysR-type_TF_proteobact-type"/>
</dbReference>
<reference evidence="6 7" key="1">
    <citation type="submission" date="2023-07" db="EMBL/GenBank/DDBJ databases">
        <title>Genomic Encyclopedia of Type Strains, Phase IV (KMG-IV): sequencing the most valuable type-strain genomes for metagenomic binning, comparative biology and taxonomic classification.</title>
        <authorList>
            <person name="Goeker M."/>
        </authorList>
    </citation>
    <scope>NUCLEOTIDE SEQUENCE [LARGE SCALE GENOMIC DNA]</scope>
    <source>
        <strain evidence="6 7">DSM 2457</strain>
    </source>
</reference>
<dbReference type="Proteomes" id="UP001224682">
    <property type="component" value="Unassembled WGS sequence"/>
</dbReference>
<dbReference type="Gene3D" id="3.40.190.10">
    <property type="entry name" value="Periplasmic binding protein-like II"/>
    <property type="match status" value="2"/>
</dbReference>
<name>A0ABU0BG90_9HYPH</name>
<comment type="similarity">
    <text evidence="1">Belongs to the LysR transcriptional regulatory family.</text>
</comment>
<dbReference type="InterPro" id="IPR005119">
    <property type="entry name" value="LysR_subst-bd"/>
</dbReference>
<dbReference type="PRINTS" id="PR00039">
    <property type="entry name" value="HTHLYSR"/>
</dbReference>
<dbReference type="RefSeq" id="WP_307022368.1">
    <property type="nucleotide sequence ID" value="NZ_JAUSUI010000010.1"/>
</dbReference>
<dbReference type="Pfam" id="PF00126">
    <property type="entry name" value="HTH_1"/>
    <property type="match status" value="1"/>
</dbReference>
<dbReference type="InterPro" id="IPR036388">
    <property type="entry name" value="WH-like_DNA-bd_sf"/>
</dbReference>
<dbReference type="PROSITE" id="PS50931">
    <property type="entry name" value="HTH_LYSR"/>
    <property type="match status" value="1"/>
</dbReference>
<keyword evidence="3" id="KW-0238">DNA-binding</keyword>
<sequence length="298" mass="32877">MRTLVPSISALRAFEATARHGSFTRAAAELNVTQAATSQQVKGLESYLGVTLFIRSGNGLILTDAAQRYLVSVRSAIELLAQSTEDLVQSENDHVLTVNSLATFTFRMLLPHLADFRARHPDIGLRVSASVSHEEFDRKPHDAAIRLGYGDYPGMRVDPLFEDRVFPVCSPVLLARWGGLSHPEQLARHVLLRSGFSFLLADAWPAWLRAAGVAHIPLKNELAFEFAFAALDAANQGLGIALGRGPFVQCDLAEGRLIKPFDIEVSTGRAYYLTSPIEVANRPKVKLFREWLLERVTS</sequence>
<dbReference type="PANTHER" id="PTHR30537:SF74">
    <property type="entry name" value="HTH-TYPE TRANSCRIPTIONAL REGULATOR TRPI"/>
    <property type="match status" value="1"/>
</dbReference>
<keyword evidence="4" id="KW-0804">Transcription</keyword>
<proteinExistence type="inferred from homology"/>